<reference evidence="2 3" key="1">
    <citation type="submission" date="2020-09" db="EMBL/GenBank/DDBJ databases">
        <title>Genome sequences of Mycetohabitans spp.</title>
        <authorList>
            <person name="Carter M.E."/>
            <person name="Carpenter S.C.D."/>
            <person name="Bogdanove A.J."/>
        </authorList>
    </citation>
    <scope>NUCLEOTIDE SEQUENCE [LARGE SCALE GENOMIC DNA]</scope>
    <source>
        <strain evidence="2 3">B12</strain>
        <plasmid evidence="2 3">megaplasmid</plasmid>
    </source>
</reference>
<dbReference type="EMBL" id="CP062175">
    <property type="protein sequence ID" value="WXK38110.1"/>
    <property type="molecule type" value="Genomic_DNA"/>
</dbReference>
<dbReference type="Gene3D" id="2.60.40.1220">
    <property type="match status" value="1"/>
</dbReference>
<keyword evidence="3" id="KW-1185">Reference proteome</keyword>
<evidence type="ECO:0008006" key="4">
    <source>
        <dbReference type="Google" id="ProtNLM"/>
    </source>
</evidence>
<dbReference type="RefSeq" id="WP_338910241.1">
    <property type="nucleotide sequence ID" value="NZ_CP062175.1"/>
</dbReference>
<evidence type="ECO:0000313" key="3">
    <source>
        <dbReference type="Proteomes" id="UP001493153"/>
    </source>
</evidence>
<keyword evidence="1" id="KW-0732">Signal</keyword>
<proteinExistence type="predicted"/>
<dbReference type="SUPFAM" id="SSF51294">
    <property type="entry name" value="Hedgehog/intein (Hint) domain"/>
    <property type="match status" value="1"/>
</dbReference>
<dbReference type="InterPro" id="IPR036844">
    <property type="entry name" value="Hint_dom_sf"/>
</dbReference>
<dbReference type="Proteomes" id="UP001493153">
    <property type="component" value="Plasmid megaplasmid"/>
</dbReference>
<name>A0ABZ2PSP9_9BURK</name>
<gene>
    <name evidence="2" type="ORF">IHE29_01955</name>
</gene>
<geneLocation type="plasmid" evidence="2 3">
    <name>megaplasmid</name>
</geneLocation>
<protein>
    <recommendedName>
        <fullName evidence="4">SbsA Ig-like domain-containing protein</fullName>
    </recommendedName>
</protein>
<accession>A0ABZ2PSP9</accession>
<evidence type="ECO:0000313" key="2">
    <source>
        <dbReference type="EMBL" id="WXK38110.1"/>
    </source>
</evidence>
<sequence length="602" mass="64305">MATVKDQPWWYAGCQENIKKLDPNGKMCDVNHCAADMVHNYTEKMCTCQAPYLNGCSGPNPPDNCCSYSATSPVPIYADNCYCCCGCFANNTPVAFAENEYKSIVEFQIGDPIYVADDVSLKSWSQRTVKFSAGAGNQGAHNVMLKVTFGSPPDTDYLLVNRNQLFLTPDGLIHAAALVPGEHLLLTANGSTKPVISLEVGVFTKGMHHIATSVGPATSADGHLILAKGVVCGDWALQIAAGTSSVAGLPVIQNMAKLPEFGTQAYKNAYPSLDYTDFRANIANLSKAAIYAAQPAIEEFEPYDSIHSAYVPENAFAFLNPDQAWDIARYAPAYSPASQAGKEVINYQFKLFSAFYPHIDFFYDERNLMPNAYIFEEYGRLRVLVTGGMGRLECLQFEGLATIIATMVGATTGGPPYNDTGLSCLGVASYGIIGVVPEVWIGLQAAPIMAKGIDQITELFSYITDANKGGSDTCMNVSCDCRIQAMQAAFSLLPLPHCAGGPPDPALKVSTASGQTGQPHGTFTVTFSLPVDPTTANELGNYALKPLASAYSAQVSPTDPTTVVVTADLAAQTEYTLTVGGVLSIEQQPLMPGKNTAVFTTN</sequence>
<organism evidence="2 3">
    <name type="scientific">Mycetohabitans rhizoxinica</name>
    <dbReference type="NCBI Taxonomy" id="412963"/>
    <lineage>
        <taxon>Bacteria</taxon>
        <taxon>Pseudomonadati</taxon>
        <taxon>Pseudomonadota</taxon>
        <taxon>Betaproteobacteria</taxon>
        <taxon>Burkholderiales</taxon>
        <taxon>Burkholderiaceae</taxon>
        <taxon>Mycetohabitans</taxon>
    </lineage>
</organism>
<evidence type="ECO:0000256" key="1">
    <source>
        <dbReference type="ARBA" id="ARBA00022729"/>
    </source>
</evidence>
<keyword evidence="2" id="KW-0614">Plasmid</keyword>
<dbReference type="InterPro" id="IPR014755">
    <property type="entry name" value="Cu-Rt/internalin_Ig-like"/>
</dbReference>